<accession>A0A0G1D679</accession>
<keyword evidence="1" id="KW-0472">Membrane</keyword>
<dbReference type="Proteomes" id="UP000034837">
    <property type="component" value="Unassembled WGS sequence"/>
</dbReference>
<feature type="transmembrane region" description="Helical" evidence="1">
    <location>
        <begin position="6"/>
        <end position="28"/>
    </location>
</feature>
<organism evidence="2 3">
    <name type="scientific">Candidatus Magasanikbacteria bacterium GW2011_GWA2_42_32</name>
    <dbReference type="NCBI Taxonomy" id="1619039"/>
    <lineage>
        <taxon>Bacteria</taxon>
        <taxon>Candidatus Magasanikiibacteriota</taxon>
    </lineage>
</organism>
<protein>
    <submittedName>
        <fullName evidence="2">Uncharacterized protein</fullName>
    </submittedName>
</protein>
<keyword evidence="1" id="KW-1133">Transmembrane helix</keyword>
<evidence type="ECO:0000256" key="1">
    <source>
        <dbReference type="SAM" id="Phobius"/>
    </source>
</evidence>
<reference evidence="2 3" key="1">
    <citation type="journal article" date="2015" name="Nature">
        <title>rRNA introns, odd ribosomes, and small enigmatic genomes across a large radiation of phyla.</title>
        <authorList>
            <person name="Brown C.T."/>
            <person name="Hug L.A."/>
            <person name="Thomas B.C."/>
            <person name="Sharon I."/>
            <person name="Castelle C.J."/>
            <person name="Singh A."/>
            <person name="Wilkins M.J."/>
            <person name="Williams K.H."/>
            <person name="Banfield J.F."/>
        </authorList>
    </citation>
    <scope>NUCLEOTIDE SEQUENCE [LARGE SCALE GENOMIC DNA]</scope>
</reference>
<proteinExistence type="predicted"/>
<comment type="caution">
    <text evidence="2">The sequence shown here is derived from an EMBL/GenBank/DDBJ whole genome shotgun (WGS) entry which is preliminary data.</text>
</comment>
<dbReference type="AlphaFoldDB" id="A0A0G1D679"/>
<sequence>MFKKQFFLIIGGLLAASLILVIFFFFFFRSPYTSKNVEQPNSVNPPVTSIAPQSLTPNQDIWTGVLTLVEPPTLKVDGKIYTLRILDRNSLSIFEGKGYKTGDTVNVMGILTGDVIDVSGLNKFVP</sequence>
<evidence type="ECO:0000313" key="3">
    <source>
        <dbReference type="Proteomes" id="UP000034837"/>
    </source>
</evidence>
<name>A0A0G1D679_9BACT</name>
<gene>
    <name evidence="2" type="ORF">UV20_C0001G0208</name>
</gene>
<keyword evidence="1" id="KW-0812">Transmembrane</keyword>
<evidence type="ECO:0000313" key="2">
    <source>
        <dbReference type="EMBL" id="KKS57568.1"/>
    </source>
</evidence>
<dbReference type="EMBL" id="LCDO01000001">
    <property type="protein sequence ID" value="KKS57568.1"/>
    <property type="molecule type" value="Genomic_DNA"/>
</dbReference>